<dbReference type="FunFam" id="3.80.10.10:FF:000269">
    <property type="entry name" value="Piriformospora indica-insensitive protein 2"/>
    <property type="match status" value="1"/>
</dbReference>
<evidence type="ECO:0000313" key="11">
    <source>
        <dbReference type="Proteomes" id="UP001151287"/>
    </source>
</evidence>
<dbReference type="SUPFAM" id="SSF52058">
    <property type="entry name" value="L domain-like"/>
    <property type="match status" value="1"/>
</dbReference>
<feature type="transmembrane region" description="Helical" evidence="8">
    <location>
        <begin position="447"/>
        <end position="467"/>
    </location>
</feature>
<evidence type="ECO:0000256" key="7">
    <source>
        <dbReference type="ARBA" id="ARBA00023180"/>
    </source>
</evidence>
<name>A0A9P9Z9I7_9POAL</name>
<feature type="chain" id="PRO_5040373999" description="Piriformospora indica-insensitive protein 2" evidence="9">
    <location>
        <begin position="31"/>
        <end position="468"/>
    </location>
</feature>
<evidence type="ECO:0000256" key="9">
    <source>
        <dbReference type="SAM" id="SignalP"/>
    </source>
</evidence>
<keyword evidence="6 8" id="KW-0472">Membrane</keyword>
<dbReference type="FunFam" id="3.80.10.10:FF:000041">
    <property type="entry name" value="LRR receptor-like serine/threonine-protein kinase ERECTA"/>
    <property type="match status" value="1"/>
</dbReference>
<organism evidence="10 11">
    <name type="scientific">Rhynchospora breviuscula</name>
    <dbReference type="NCBI Taxonomy" id="2022672"/>
    <lineage>
        <taxon>Eukaryota</taxon>
        <taxon>Viridiplantae</taxon>
        <taxon>Streptophyta</taxon>
        <taxon>Embryophyta</taxon>
        <taxon>Tracheophyta</taxon>
        <taxon>Spermatophyta</taxon>
        <taxon>Magnoliopsida</taxon>
        <taxon>Liliopsida</taxon>
        <taxon>Poales</taxon>
        <taxon>Cyperaceae</taxon>
        <taxon>Cyperoideae</taxon>
        <taxon>Rhynchosporeae</taxon>
        <taxon>Rhynchospora</taxon>
    </lineage>
</organism>
<dbReference type="GO" id="GO:0005886">
    <property type="term" value="C:plasma membrane"/>
    <property type="evidence" value="ECO:0007669"/>
    <property type="project" value="UniProtKB-SubCell"/>
</dbReference>
<accession>A0A9P9Z9I7</accession>
<feature type="signal peptide" evidence="9">
    <location>
        <begin position="1"/>
        <end position="30"/>
    </location>
</feature>
<keyword evidence="8" id="KW-1133">Transmembrane helix</keyword>
<evidence type="ECO:0000313" key="10">
    <source>
        <dbReference type="EMBL" id="KAJ1684839.1"/>
    </source>
</evidence>
<evidence type="ECO:0000256" key="2">
    <source>
        <dbReference type="ARBA" id="ARBA00022475"/>
    </source>
</evidence>
<evidence type="ECO:0000256" key="3">
    <source>
        <dbReference type="ARBA" id="ARBA00022614"/>
    </source>
</evidence>
<evidence type="ECO:0000256" key="6">
    <source>
        <dbReference type="ARBA" id="ARBA00023136"/>
    </source>
</evidence>
<keyword evidence="5" id="KW-0677">Repeat</keyword>
<dbReference type="OrthoDB" id="676979at2759"/>
<evidence type="ECO:0000256" key="4">
    <source>
        <dbReference type="ARBA" id="ARBA00022729"/>
    </source>
</evidence>
<dbReference type="Pfam" id="PF13855">
    <property type="entry name" value="LRR_8"/>
    <property type="match status" value="1"/>
</dbReference>
<comment type="caution">
    <text evidence="10">The sequence shown here is derived from an EMBL/GenBank/DDBJ whole genome shotgun (WGS) entry which is preliminary data.</text>
</comment>
<evidence type="ECO:0008006" key="12">
    <source>
        <dbReference type="Google" id="ProtNLM"/>
    </source>
</evidence>
<proteinExistence type="predicted"/>
<comment type="subcellular location">
    <subcellularLocation>
        <location evidence="1">Cell membrane</location>
    </subcellularLocation>
</comment>
<gene>
    <name evidence="10" type="ORF">LUZ63_016229</name>
</gene>
<dbReference type="Gene3D" id="3.80.10.10">
    <property type="entry name" value="Ribonuclease Inhibitor"/>
    <property type="match status" value="2"/>
</dbReference>
<dbReference type="AlphaFoldDB" id="A0A9P9Z9I7"/>
<dbReference type="InterPro" id="IPR001611">
    <property type="entry name" value="Leu-rich_rpt"/>
</dbReference>
<keyword evidence="8" id="KW-0812">Transmembrane</keyword>
<keyword evidence="3" id="KW-0433">Leucine-rich repeat</keyword>
<keyword evidence="2" id="KW-1003">Cell membrane</keyword>
<evidence type="ECO:0000256" key="1">
    <source>
        <dbReference type="ARBA" id="ARBA00004236"/>
    </source>
</evidence>
<evidence type="ECO:0000256" key="8">
    <source>
        <dbReference type="SAM" id="Phobius"/>
    </source>
</evidence>
<dbReference type="GO" id="GO:0051707">
    <property type="term" value="P:response to other organism"/>
    <property type="evidence" value="ECO:0007669"/>
    <property type="project" value="UniProtKB-ARBA"/>
</dbReference>
<reference evidence="10" key="1">
    <citation type="journal article" date="2022" name="Cell">
        <title>Repeat-based holocentromeres influence genome architecture and karyotype evolution.</title>
        <authorList>
            <person name="Hofstatter P.G."/>
            <person name="Thangavel G."/>
            <person name="Lux T."/>
            <person name="Neumann P."/>
            <person name="Vondrak T."/>
            <person name="Novak P."/>
            <person name="Zhang M."/>
            <person name="Costa L."/>
            <person name="Castellani M."/>
            <person name="Scott A."/>
            <person name="Toegelov H."/>
            <person name="Fuchs J."/>
            <person name="Mata-Sucre Y."/>
            <person name="Dias Y."/>
            <person name="Vanzela A.L.L."/>
            <person name="Huettel B."/>
            <person name="Almeida C.C.S."/>
            <person name="Simkova H."/>
            <person name="Souza G."/>
            <person name="Pedrosa-Harand A."/>
            <person name="Macas J."/>
            <person name="Mayer K.F.X."/>
            <person name="Houben A."/>
            <person name="Marques A."/>
        </authorList>
    </citation>
    <scope>NUCLEOTIDE SEQUENCE</scope>
    <source>
        <strain evidence="10">RhyBre1mFocal</strain>
    </source>
</reference>
<dbReference type="EMBL" id="JAMQYH010000005">
    <property type="protein sequence ID" value="KAJ1684839.1"/>
    <property type="molecule type" value="Genomic_DNA"/>
</dbReference>
<keyword evidence="4 9" id="KW-0732">Signal</keyword>
<protein>
    <recommendedName>
        <fullName evidence="12">Piriformospora indica-insensitive protein 2</fullName>
    </recommendedName>
</protein>
<keyword evidence="7" id="KW-0325">Glycoprotein</keyword>
<dbReference type="Pfam" id="PF00560">
    <property type="entry name" value="LRR_1"/>
    <property type="match status" value="1"/>
</dbReference>
<dbReference type="InterPro" id="IPR052592">
    <property type="entry name" value="LRR-RLK"/>
</dbReference>
<dbReference type="PANTHER" id="PTHR48054:SF23">
    <property type="entry name" value="PIRIFORMOSPORA INDICA-INSENSITIVE PROTEIN 2-LIKE"/>
    <property type="match status" value="1"/>
</dbReference>
<dbReference type="PANTHER" id="PTHR48054">
    <property type="entry name" value="RECEPTOR KINASE-LIKE PROTEIN XA21"/>
    <property type="match status" value="1"/>
</dbReference>
<dbReference type="Proteomes" id="UP001151287">
    <property type="component" value="Unassembled WGS sequence"/>
</dbReference>
<dbReference type="InterPro" id="IPR032675">
    <property type="entry name" value="LRR_dom_sf"/>
</dbReference>
<evidence type="ECO:0000256" key="5">
    <source>
        <dbReference type="ARBA" id="ARBA00022737"/>
    </source>
</evidence>
<keyword evidence="11" id="KW-1185">Reference proteome</keyword>
<sequence>MLALAREARQLMERRIALLLLLLLVWLSNGAILLVKTEEAAPAPAPMETREKQTLYSVIQSFVGGSWNGSALYPDPCGWTPIQGVSCDLFKGVWYVTSLSIGPVLDNSLQCAPDANFTPTLFELTHLKSLSFYNCFSLNTRPATTIPSSGWDTFAATLETLEFRSNPGLTGTMPAGLGMVKSLKSLVFVGNGLSGEIPFEIGHLVNLRRLVISTSGLTGSIPTSIGGLTSLLKLDLSHNLLQGNLPTELGNLKTLNLMDLRNNSFTGGLIPSTQSMVSLQDLLLSNNPLLGGTLTSIGWSNMVNLTTLDLSSTGLTGSIPDSLLDLKSLRCLALDNNRLSGNVPQNLATMPNLSALYINGNNFTGKLGFSQDFYEKLGRRFASWNNPSLCYSATEISEGHDGPVGVQKCTGDKEANFGLRNKVDRSGPDVNSSLLVSFGIPGNRVGGFWWLVLAQELMATFISVIMVL</sequence>